<comment type="caution">
    <text evidence="2">The sequence shown here is derived from an EMBL/GenBank/DDBJ whole genome shotgun (WGS) entry which is preliminary data.</text>
</comment>
<gene>
    <name evidence="2" type="ORF">CSX02_04170</name>
</gene>
<dbReference type="Pfam" id="PF00501">
    <property type="entry name" value="AMP-binding"/>
    <property type="match status" value="1"/>
</dbReference>
<keyword evidence="3" id="KW-1185">Reference proteome</keyword>
<dbReference type="InterPro" id="IPR000873">
    <property type="entry name" value="AMP-dep_synth/lig_dom"/>
</dbReference>
<dbReference type="AlphaFoldDB" id="A0A2G3E564"/>
<organism evidence="2 3">
    <name type="scientific">Agathobacter ruminis</name>
    <dbReference type="NCBI Taxonomy" id="1712665"/>
    <lineage>
        <taxon>Bacteria</taxon>
        <taxon>Bacillati</taxon>
        <taxon>Bacillota</taxon>
        <taxon>Clostridia</taxon>
        <taxon>Lachnospirales</taxon>
        <taxon>Lachnospiraceae</taxon>
        <taxon>Agathobacter</taxon>
    </lineage>
</organism>
<evidence type="ECO:0000313" key="3">
    <source>
        <dbReference type="Proteomes" id="UP000224563"/>
    </source>
</evidence>
<reference evidence="2 3" key="1">
    <citation type="submission" date="2017-10" db="EMBL/GenBank/DDBJ databases">
        <title>Resolving the taxonomy of Roseburia spp., Eubacterium rectale and Agathobacter spp. through phylogenomic analysis.</title>
        <authorList>
            <person name="Sheridan P.O."/>
            <person name="Walker A.W."/>
            <person name="Duncan S.H."/>
            <person name="Scott K.P."/>
            <person name="Toole P.W.O."/>
            <person name="Luis P."/>
            <person name="Flint H.J."/>
        </authorList>
    </citation>
    <scope>NUCLEOTIDE SEQUENCE [LARGE SCALE GENOMIC DNA]</scope>
    <source>
        <strain evidence="2 3">JK623</strain>
    </source>
</reference>
<dbReference type="InterPro" id="IPR020845">
    <property type="entry name" value="AMP-binding_CS"/>
</dbReference>
<evidence type="ECO:0000313" key="2">
    <source>
        <dbReference type="EMBL" id="PHU38213.1"/>
    </source>
</evidence>
<name>A0A2G3E564_9FIRM</name>
<reference evidence="2 3" key="2">
    <citation type="submission" date="2017-10" db="EMBL/GenBank/DDBJ databases">
        <authorList>
            <person name="Banno H."/>
            <person name="Chua N.-H."/>
        </authorList>
    </citation>
    <scope>NUCLEOTIDE SEQUENCE [LARGE SCALE GENOMIC DNA]</scope>
    <source>
        <strain evidence="2 3">JK623</strain>
    </source>
</reference>
<dbReference type="Proteomes" id="UP000224563">
    <property type="component" value="Unassembled WGS sequence"/>
</dbReference>
<dbReference type="SUPFAM" id="SSF56801">
    <property type="entry name" value="Acetyl-CoA synthetase-like"/>
    <property type="match status" value="1"/>
</dbReference>
<dbReference type="RefSeq" id="WP_099385755.1">
    <property type="nucleotide sequence ID" value="NZ_JANSWH010000080.1"/>
</dbReference>
<dbReference type="Gene3D" id="3.40.50.12780">
    <property type="entry name" value="N-terminal domain of ligase-like"/>
    <property type="match status" value="1"/>
</dbReference>
<feature type="domain" description="AMP-dependent synthetase/ligase" evidence="1">
    <location>
        <begin position="8"/>
        <end position="340"/>
    </location>
</feature>
<dbReference type="InterPro" id="IPR042099">
    <property type="entry name" value="ANL_N_sf"/>
</dbReference>
<dbReference type="PROSITE" id="PS00455">
    <property type="entry name" value="AMP_BINDING"/>
    <property type="match status" value="1"/>
</dbReference>
<protein>
    <submittedName>
        <fullName evidence="2">AMP-dependent synthetase</fullName>
    </submittedName>
</protein>
<proteinExistence type="predicted"/>
<dbReference type="PANTHER" id="PTHR24096">
    <property type="entry name" value="LONG-CHAIN-FATTY-ACID--COA LIGASE"/>
    <property type="match status" value="1"/>
</dbReference>
<dbReference type="EMBL" id="PDYG01000014">
    <property type="protein sequence ID" value="PHU38213.1"/>
    <property type="molecule type" value="Genomic_DNA"/>
</dbReference>
<evidence type="ECO:0000259" key="1">
    <source>
        <dbReference type="Pfam" id="PF00501"/>
    </source>
</evidence>
<accession>A0A2G3E564</accession>
<sequence>MEFWKDFSEASDKVALIEDEKQIKYGQLEEMVNQLIKKYDNRKLAFLVCTNTIESVAIYLSLLRAQIPVVLINEHIENELLAQLIDLYKPFYFWDNRSEELNGYHKADSFERYNLRMNQEDIDYPIHEELGVLLTTSGSTGSPKLVRQSYKNIQSNTDSIVTYLNITDSDCALTTLPMHYTYGLSIINTHIAQRATLVLTNATPMQKKFWSLIAEHKVTTFGGVPYTYEMLKRVHFFNKDIDSLRYLTQAGGRLGVDLHKEFAEGCADHNIDFVVMYGQTEATARMSYLPPQKTLEKIGSIGIAIPNGKFWLIDENENVISEPEIAGELIYQGENVTMGYAQSFADLNLGYDNGNVLHTGDVAKYDKEGYFYIVGRKKRFLKIYGNRINLDEVEKILKQKGVDAVACGKDDNLKVCVLQDADKTKAEEVLLNNTNIPRFGMKVYVVNEIPRNSSGKIMYTELENSL</sequence>